<name>A0ABW4HRP3_9BACI</name>
<dbReference type="SUPFAM" id="SSF54106">
    <property type="entry name" value="LysM domain"/>
    <property type="match status" value="1"/>
</dbReference>
<dbReference type="Pfam" id="PF01476">
    <property type="entry name" value="LysM"/>
    <property type="match status" value="1"/>
</dbReference>
<keyword evidence="4" id="KW-1185">Reference proteome</keyword>
<reference evidence="4" key="1">
    <citation type="journal article" date="2019" name="Int. J. Syst. Evol. Microbiol.">
        <title>The Global Catalogue of Microorganisms (GCM) 10K type strain sequencing project: providing services to taxonomists for standard genome sequencing and annotation.</title>
        <authorList>
            <consortium name="The Broad Institute Genomics Platform"/>
            <consortium name="The Broad Institute Genome Sequencing Center for Infectious Disease"/>
            <person name="Wu L."/>
            <person name="Ma J."/>
        </authorList>
    </citation>
    <scope>NUCLEOTIDE SEQUENCE [LARGE SCALE GENOMIC DNA]</scope>
    <source>
        <strain evidence="4">CGMCC 1.12376</strain>
    </source>
</reference>
<evidence type="ECO:0000313" key="4">
    <source>
        <dbReference type="Proteomes" id="UP001597221"/>
    </source>
</evidence>
<dbReference type="EMBL" id="JBHUDE010000042">
    <property type="protein sequence ID" value="MFD1607812.1"/>
    <property type="molecule type" value="Genomic_DNA"/>
</dbReference>
<dbReference type="Gene3D" id="3.10.350.10">
    <property type="entry name" value="LysM domain"/>
    <property type="match status" value="1"/>
</dbReference>
<dbReference type="InterPro" id="IPR036779">
    <property type="entry name" value="LysM_dom_sf"/>
</dbReference>
<comment type="caution">
    <text evidence="3">The sequence shown here is derived from an EMBL/GenBank/DDBJ whole genome shotgun (WGS) entry which is preliminary data.</text>
</comment>
<dbReference type="InterPro" id="IPR018392">
    <property type="entry name" value="LysM"/>
</dbReference>
<dbReference type="PROSITE" id="PS51782">
    <property type="entry name" value="LYSM"/>
    <property type="match status" value="1"/>
</dbReference>
<proteinExistence type="predicted"/>
<feature type="compositionally biased region" description="Acidic residues" evidence="1">
    <location>
        <begin position="199"/>
        <end position="209"/>
    </location>
</feature>
<evidence type="ECO:0000256" key="1">
    <source>
        <dbReference type="SAM" id="MobiDB-lite"/>
    </source>
</evidence>
<dbReference type="RefSeq" id="WP_379597170.1">
    <property type="nucleotide sequence ID" value="NZ_JBHUDE010000042.1"/>
</dbReference>
<protein>
    <submittedName>
        <fullName evidence="3">LysM peptidoglycan-binding domain-containing protein</fullName>
    </submittedName>
</protein>
<dbReference type="InterPro" id="IPR048862">
    <property type="entry name" value="SPOCS_spoVID_N"/>
</dbReference>
<dbReference type="SMART" id="SM00257">
    <property type="entry name" value="LysM"/>
    <property type="match status" value="1"/>
</dbReference>
<organism evidence="3 4">
    <name type="scientific">Oceanobacillus luteolus</name>
    <dbReference type="NCBI Taxonomy" id="1274358"/>
    <lineage>
        <taxon>Bacteria</taxon>
        <taxon>Bacillati</taxon>
        <taxon>Bacillota</taxon>
        <taxon>Bacilli</taxon>
        <taxon>Bacillales</taxon>
        <taxon>Bacillaceae</taxon>
        <taxon>Oceanobacillus</taxon>
    </lineage>
</organism>
<evidence type="ECO:0000313" key="3">
    <source>
        <dbReference type="EMBL" id="MFD1607812.1"/>
    </source>
</evidence>
<feature type="domain" description="LysM" evidence="2">
    <location>
        <begin position="283"/>
        <end position="327"/>
    </location>
</feature>
<feature type="region of interest" description="Disordered" evidence="1">
    <location>
        <begin position="190"/>
        <end position="209"/>
    </location>
</feature>
<dbReference type="CDD" id="cd00118">
    <property type="entry name" value="LysM"/>
    <property type="match status" value="1"/>
</dbReference>
<gene>
    <name evidence="3" type="ORF">ACFSBH_09105</name>
</gene>
<sequence length="330" mass="38809">MSSMEKDFQFELSETLYFDRGDEVLELIGISLNPEVTIHTYESYVSIRGQIDLHGEYIRDTAASESENDHYSFEELEAKRYVELVESRENNIAEFSHSFPVDISVPAYRIESMEDVRIEIINFDYEFPENSKLQFTAIAEIQGIKAEVELVRDEDNRESEIEIPEDAAKPFEFELKRQETEFTEDELVENERSNREVEVNEEELLETEEREYTQEDLLDETNEEDVEEDVIEVRENELTIRAMEQQGREGSEGEDQSDDNVKDVSYLTDIFRDEQEESYTRMKICIVQEDDTIETIAERFQISALQLIKQNKLDENFDISEGQLLYIPKK</sequence>
<dbReference type="Proteomes" id="UP001597221">
    <property type="component" value="Unassembled WGS sequence"/>
</dbReference>
<dbReference type="Pfam" id="PF20918">
    <property type="entry name" value="SPOCS_spoVID-N"/>
    <property type="match status" value="1"/>
</dbReference>
<accession>A0ABW4HRP3</accession>
<evidence type="ECO:0000259" key="2">
    <source>
        <dbReference type="PROSITE" id="PS51782"/>
    </source>
</evidence>